<organism evidence="2 3">
    <name type="scientific">Favolaschia claudopus</name>
    <dbReference type="NCBI Taxonomy" id="2862362"/>
    <lineage>
        <taxon>Eukaryota</taxon>
        <taxon>Fungi</taxon>
        <taxon>Dikarya</taxon>
        <taxon>Basidiomycota</taxon>
        <taxon>Agaricomycotina</taxon>
        <taxon>Agaricomycetes</taxon>
        <taxon>Agaricomycetidae</taxon>
        <taxon>Agaricales</taxon>
        <taxon>Marasmiineae</taxon>
        <taxon>Mycenaceae</taxon>
        <taxon>Favolaschia</taxon>
    </lineage>
</organism>
<reference evidence="2 3" key="1">
    <citation type="journal article" date="2024" name="J Genomics">
        <title>Draft genome sequencing and assembly of Favolaschia claudopus CIRM-BRFM 2984 isolated from oak limbs.</title>
        <authorList>
            <person name="Navarro D."/>
            <person name="Drula E."/>
            <person name="Chaduli D."/>
            <person name="Cazenave R."/>
            <person name="Ahrendt S."/>
            <person name="Wang J."/>
            <person name="Lipzen A."/>
            <person name="Daum C."/>
            <person name="Barry K."/>
            <person name="Grigoriev I.V."/>
            <person name="Favel A."/>
            <person name="Rosso M.N."/>
            <person name="Martin F."/>
        </authorList>
    </citation>
    <scope>NUCLEOTIDE SEQUENCE [LARGE SCALE GENOMIC DNA]</scope>
    <source>
        <strain evidence="2 3">CIRM-BRFM 2984</strain>
    </source>
</reference>
<name>A0AAW0BUX9_9AGAR</name>
<protein>
    <submittedName>
        <fullName evidence="2">Uncharacterized protein</fullName>
    </submittedName>
</protein>
<evidence type="ECO:0000313" key="3">
    <source>
        <dbReference type="Proteomes" id="UP001362999"/>
    </source>
</evidence>
<evidence type="ECO:0000313" key="2">
    <source>
        <dbReference type="EMBL" id="KAK7029214.1"/>
    </source>
</evidence>
<feature type="region of interest" description="Disordered" evidence="1">
    <location>
        <begin position="70"/>
        <end position="95"/>
    </location>
</feature>
<sequence>MLRVAGFFNAESPRYKNAKNPSQKPNFPVPWAPRLALVVGFLAGVSEELEGSAVVRRLRLEVDDVTFGFGGPAAPTSSVVPATPAASGSEPRASQPTPIVMLKSVLASTKPLLPAARPPALLPIEIPAPSLRT</sequence>
<proteinExistence type="predicted"/>
<dbReference type="EMBL" id="JAWWNJ010000027">
    <property type="protein sequence ID" value="KAK7029214.1"/>
    <property type="molecule type" value="Genomic_DNA"/>
</dbReference>
<dbReference type="AlphaFoldDB" id="A0AAW0BUX9"/>
<comment type="caution">
    <text evidence="2">The sequence shown here is derived from an EMBL/GenBank/DDBJ whole genome shotgun (WGS) entry which is preliminary data.</text>
</comment>
<gene>
    <name evidence="2" type="ORF">R3P38DRAFT_3189499</name>
</gene>
<keyword evidence="3" id="KW-1185">Reference proteome</keyword>
<evidence type="ECO:0000256" key="1">
    <source>
        <dbReference type="SAM" id="MobiDB-lite"/>
    </source>
</evidence>
<accession>A0AAW0BUX9</accession>
<dbReference type="Proteomes" id="UP001362999">
    <property type="component" value="Unassembled WGS sequence"/>
</dbReference>